<dbReference type="GeneID" id="54560282"/>
<accession>A0A6A6CEK7</accession>
<keyword evidence="1" id="KW-0732">Signal</keyword>
<name>A0A6A6CEK7_ZASCE</name>
<dbReference type="Proteomes" id="UP000799537">
    <property type="component" value="Unassembled WGS sequence"/>
</dbReference>
<dbReference type="EMBL" id="ML993599">
    <property type="protein sequence ID" value="KAF2165647.1"/>
    <property type="molecule type" value="Genomic_DNA"/>
</dbReference>
<evidence type="ECO:0008006" key="4">
    <source>
        <dbReference type="Google" id="ProtNLM"/>
    </source>
</evidence>
<evidence type="ECO:0000256" key="1">
    <source>
        <dbReference type="SAM" id="SignalP"/>
    </source>
</evidence>
<evidence type="ECO:0000313" key="3">
    <source>
        <dbReference type="Proteomes" id="UP000799537"/>
    </source>
</evidence>
<sequence length="163" mass="15191">MPSTIRILLAALPFLFAATAQDINVGNGISCIGDNACCGGTLRSDGNDISGAVCCPQDPSGSQIEGEGTTCATGTGVPLTAGVTITADSAAATGAAGSSSDMATSATTSAEQSSASASSSASSAASSASAATTSSGSGAAKTMAAMAPAAFGMGAMAVVFAGM</sequence>
<organism evidence="2 3">
    <name type="scientific">Zasmidium cellare ATCC 36951</name>
    <dbReference type="NCBI Taxonomy" id="1080233"/>
    <lineage>
        <taxon>Eukaryota</taxon>
        <taxon>Fungi</taxon>
        <taxon>Dikarya</taxon>
        <taxon>Ascomycota</taxon>
        <taxon>Pezizomycotina</taxon>
        <taxon>Dothideomycetes</taxon>
        <taxon>Dothideomycetidae</taxon>
        <taxon>Mycosphaerellales</taxon>
        <taxon>Mycosphaerellaceae</taxon>
        <taxon>Zasmidium</taxon>
    </lineage>
</organism>
<reference evidence="2" key="1">
    <citation type="journal article" date="2020" name="Stud. Mycol.">
        <title>101 Dothideomycetes genomes: a test case for predicting lifestyles and emergence of pathogens.</title>
        <authorList>
            <person name="Haridas S."/>
            <person name="Albert R."/>
            <person name="Binder M."/>
            <person name="Bloem J."/>
            <person name="Labutti K."/>
            <person name="Salamov A."/>
            <person name="Andreopoulos B."/>
            <person name="Baker S."/>
            <person name="Barry K."/>
            <person name="Bills G."/>
            <person name="Bluhm B."/>
            <person name="Cannon C."/>
            <person name="Castanera R."/>
            <person name="Culley D."/>
            <person name="Daum C."/>
            <person name="Ezra D."/>
            <person name="Gonzalez J."/>
            <person name="Henrissat B."/>
            <person name="Kuo A."/>
            <person name="Liang C."/>
            <person name="Lipzen A."/>
            <person name="Lutzoni F."/>
            <person name="Magnuson J."/>
            <person name="Mondo S."/>
            <person name="Nolan M."/>
            <person name="Ohm R."/>
            <person name="Pangilinan J."/>
            <person name="Park H.-J."/>
            <person name="Ramirez L."/>
            <person name="Alfaro M."/>
            <person name="Sun H."/>
            <person name="Tritt A."/>
            <person name="Yoshinaga Y."/>
            <person name="Zwiers L.-H."/>
            <person name="Turgeon B."/>
            <person name="Goodwin S."/>
            <person name="Spatafora J."/>
            <person name="Crous P."/>
            <person name="Grigoriev I."/>
        </authorList>
    </citation>
    <scope>NUCLEOTIDE SEQUENCE</scope>
    <source>
        <strain evidence="2">ATCC 36951</strain>
    </source>
</reference>
<proteinExistence type="predicted"/>
<protein>
    <recommendedName>
        <fullName evidence="4">Hydrophobin</fullName>
    </recommendedName>
</protein>
<feature type="signal peptide" evidence="1">
    <location>
        <begin position="1"/>
        <end position="20"/>
    </location>
</feature>
<dbReference type="RefSeq" id="XP_033666536.1">
    <property type="nucleotide sequence ID" value="XM_033807010.1"/>
</dbReference>
<evidence type="ECO:0000313" key="2">
    <source>
        <dbReference type="EMBL" id="KAF2165647.1"/>
    </source>
</evidence>
<keyword evidence="3" id="KW-1185">Reference proteome</keyword>
<gene>
    <name evidence="2" type="ORF">M409DRAFT_23937</name>
</gene>
<feature type="chain" id="PRO_5025653949" description="Hydrophobin" evidence="1">
    <location>
        <begin position="21"/>
        <end position="163"/>
    </location>
</feature>
<dbReference type="AlphaFoldDB" id="A0A6A6CEK7"/>